<accession>X1RQ45</accession>
<dbReference type="AlphaFoldDB" id="X1RQ45"/>
<evidence type="ECO:0008006" key="2">
    <source>
        <dbReference type="Google" id="ProtNLM"/>
    </source>
</evidence>
<comment type="caution">
    <text evidence="1">The sequence shown here is derived from an EMBL/GenBank/DDBJ whole genome shotgun (WGS) entry which is preliminary data.</text>
</comment>
<feature type="non-terminal residue" evidence="1">
    <location>
        <position position="1"/>
    </location>
</feature>
<organism evidence="1">
    <name type="scientific">marine sediment metagenome</name>
    <dbReference type="NCBI Taxonomy" id="412755"/>
    <lineage>
        <taxon>unclassified sequences</taxon>
        <taxon>metagenomes</taxon>
        <taxon>ecological metagenomes</taxon>
    </lineage>
</organism>
<reference evidence="1" key="1">
    <citation type="journal article" date="2014" name="Front. Microbiol.">
        <title>High frequency of phylogenetically diverse reductive dehalogenase-homologous genes in deep subseafloor sedimentary metagenomes.</title>
        <authorList>
            <person name="Kawai M."/>
            <person name="Futagami T."/>
            <person name="Toyoda A."/>
            <person name="Takaki Y."/>
            <person name="Nishi S."/>
            <person name="Hori S."/>
            <person name="Arai W."/>
            <person name="Tsubouchi T."/>
            <person name="Morono Y."/>
            <person name="Uchiyama I."/>
            <person name="Ito T."/>
            <person name="Fujiyama A."/>
            <person name="Inagaki F."/>
            <person name="Takami H."/>
        </authorList>
    </citation>
    <scope>NUCLEOTIDE SEQUENCE</scope>
    <source>
        <strain evidence="1">Expedition CK06-06</strain>
    </source>
</reference>
<protein>
    <recommendedName>
        <fullName evidence="2">Crotonobetainyl-CoA--carnitine CoA-transferase</fullName>
    </recommendedName>
</protein>
<dbReference type="InterPro" id="IPR029063">
    <property type="entry name" value="SAM-dependent_MTases_sf"/>
</dbReference>
<sequence>PDDQILSNLGLFLSSKNLARILLMHHIYQQIIDVQGIVIDFGTRWGQNMSLFAAMRGIYEPFNRHRKIVGFDTFEGFPSISEQDGSSDLMQAGSITVTENYEEYLEKVMEYQELDNPLSHIKKFEIVAGDAVVEIDRYLARYPETIIALAYFDFDIYEPTQKCLKAIRPHLVKGSLLAFDELNDRDSPGETIALQEVFGLNNVRLKR</sequence>
<proteinExistence type="predicted"/>
<dbReference type="EMBL" id="BARV01038167">
    <property type="protein sequence ID" value="GAI57634.1"/>
    <property type="molecule type" value="Genomic_DNA"/>
</dbReference>
<dbReference type="Gene3D" id="3.40.50.150">
    <property type="entry name" value="Vaccinia Virus protein VP39"/>
    <property type="match status" value="1"/>
</dbReference>
<feature type="non-terminal residue" evidence="1">
    <location>
        <position position="207"/>
    </location>
</feature>
<gene>
    <name evidence="1" type="ORF">S06H3_58875</name>
</gene>
<name>X1RQ45_9ZZZZ</name>
<evidence type="ECO:0000313" key="1">
    <source>
        <dbReference type="EMBL" id="GAI57634.1"/>
    </source>
</evidence>